<feature type="domain" description="ATP-grasp" evidence="5">
    <location>
        <begin position="108"/>
        <end position="299"/>
    </location>
</feature>
<dbReference type="Pfam" id="PF08443">
    <property type="entry name" value="RimK"/>
    <property type="match status" value="1"/>
</dbReference>
<dbReference type="GO" id="GO:0005737">
    <property type="term" value="C:cytoplasm"/>
    <property type="evidence" value="ECO:0007669"/>
    <property type="project" value="TreeGrafter"/>
</dbReference>
<dbReference type="SUPFAM" id="SSF56059">
    <property type="entry name" value="Glutathione synthetase ATP-binding domain-like"/>
    <property type="match status" value="1"/>
</dbReference>
<evidence type="ECO:0000256" key="3">
    <source>
        <dbReference type="ARBA" id="ARBA00022840"/>
    </source>
</evidence>
<organism evidence="6">
    <name type="scientific">Ignisphaera aggregans</name>
    <dbReference type="NCBI Taxonomy" id="334771"/>
    <lineage>
        <taxon>Archaea</taxon>
        <taxon>Thermoproteota</taxon>
        <taxon>Thermoprotei</taxon>
        <taxon>Desulfurococcales</taxon>
        <taxon>Desulfurococcaceae</taxon>
        <taxon>Ignisphaera</taxon>
    </lineage>
</organism>
<reference evidence="6" key="1">
    <citation type="journal article" date="2020" name="mSystems">
        <title>Genome- and Community-Level Interaction Insights into Carbon Utilization and Element Cycling Functions of Hydrothermarchaeota in Hydrothermal Sediment.</title>
        <authorList>
            <person name="Zhou Z."/>
            <person name="Liu Y."/>
            <person name="Xu W."/>
            <person name="Pan J."/>
            <person name="Luo Z.H."/>
            <person name="Li M."/>
        </authorList>
    </citation>
    <scope>NUCLEOTIDE SEQUENCE [LARGE SCALE GENOMIC DNA]</scope>
    <source>
        <strain evidence="6">SpSt-732</strain>
    </source>
</reference>
<sequence>MIIGVVTRNPSSWASANLIRAFEALNHRVVPFGFSDIVAHVGSRLRLFVHGVDILETLSAIVVRPFGRVSLDQAIFRVDLLYAIQDHGVPVFNRPEAIEKCVDKFRSIVTLLSAGIPVPKTLVTERSSLALKSLELLGETPYLVVKPMFGSRGHGSTRIRVRDRDVLWEVVRALTFTRHTAYLQEFIQHRGVDIRAFVVGDRVLAAMYRVAPAGEWKTNVARGGSPKRIDRLDPVAEEMAIKAAKALHCDIAGVDLAYADGRYYIFEVNSQPGWRGLQAVFPEVDIAMEIAKYVVEKAKK</sequence>
<dbReference type="GO" id="GO:0005524">
    <property type="term" value="F:ATP binding"/>
    <property type="evidence" value="ECO:0007669"/>
    <property type="project" value="UniProtKB-UniRule"/>
</dbReference>
<protein>
    <submittedName>
        <fullName evidence="6">RimK family alpha-L-glutamate ligase</fullName>
    </submittedName>
</protein>
<keyword evidence="3 4" id="KW-0067">ATP-binding</keyword>
<dbReference type="EMBL" id="DTFF01000063">
    <property type="protein sequence ID" value="HGI88205.1"/>
    <property type="molecule type" value="Genomic_DNA"/>
</dbReference>
<evidence type="ECO:0000259" key="5">
    <source>
        <dbReference type="PROSITE" id="PS50975"/>
    </source>
</evidence>
<dbReference type="GO" id="GO:0016879">
    <property type="term" value="F:ligase activity, forming carbon-nitrogen bonds"/>
    <property type="evidence" value="ECO:0007669"/>
    <property type="project" value="TreeGrafter"/>
</dbReference>
<keyword evidence="1" id="KW-0479">Metal-binding</keyword>
<evidence type="ECO:0000256" key="4">
    <source>
        <dbReference type="PROSITE-ProRule" id="PRU00409"/>
    </source>
</evidence>
<proteinExistence type="predicted"/>
<dbReference type="InterPro" id="IPR013651">
    <property type="entry name" value="ATP-grasp_RimK-type"/>
</dbReference>
<comment type="caution">
    <text evidence="6">The sequence shown here is derived from an EMBL/GenBank/DDBJ whole genome shotgun (WGS) entry which is preliminary data.</text>
</comment>
<accession>A0A7C4FFB3</accession>
<dbReference type="InterPro" id="IPR011761">
    <property type="entry name" value="ATP-grasp"/>
</dbReference>
<name>A0A7C4FFB3_9CREN</name>
<dbReference type="PANTHER" id="PTHR21621:SF0">
    <property type="entry name" value="BETA-CITRYLGLUTAMATE SYNTHASE B-RELATED"/>
    <property type="match status" value="1"/>
</dbReference>
<dbReference type="Gene3D" id="3.40.50.20">
    <property type="match status" value="1"/>
</dbReference>
<evidence type="ECO:0000256" key="1">
    <source>
        <dbReference type="ARBA" id="ARBA00022723"/>
    </source>
</evidence>
<dbReference type="InterPro" id="IPR004666">
    <property type="entry name" value="Rp_bS6_RimK/Lys_biosynth_LsyX"/>
</dbReference>
<keyword evidence="6" id="KW-0436">Ligase</keyword>
<dbReference type="PROSITE" id="PS50975">
    <property type="entry name" value="ATP_GRASP"/>
    <property type="match status" value="1"/>
</dbReference>
<evidence type="ECO:0000256" key="2">
    <source>
        <dbReference type="ARBA" id="ARBA00022741"/>
    </source>
</evidence>
<dbReference type="NCBIfam" id="TIGR00768">
    <property type="entry name" value="rimK_fam"/>
    <property type="match status" value="1"/>
</dbReference>
<dbReference type="PANTHER" id="PTHR21621">
    <property type="entry name" value="RIBOSOMAL PROTEIN S6 MODIFICATION PROTEIN"/>
    <property type="match status" value="1"/>
</dbReference>
<dbReference type="AlphaFoldDB" id="A0A7C4FFB3"/>
<dbReference type="Gene3D" id="3.30.470.20">
    <property type="entry name" value="ATP-grasp fold, B domain"/>
    <property type="match status" value="1"/>
</dbReference>
<dbReference type="GO" id="GO:0046872">
    <property type="term" value="F:metal ion binding"/>
    <property type="evidence" value="ECO:0007669"/>
    <property type="project" value="UniProtKB-KW"/>
</dbReference>
<evidence type="ECO:0000313" key="6">
    <source>
        <dbReference type="EMBL" id="HGI88205.1"/>
    </source>
</evidence>
<gene>
    <name evidence="6" type="ORF">ENV14_07470</name>
</gene>
<keyword evidence="2 4" id="KW-0547">Nucleotide-binding</keyword>